<dbReference type="EMBL" id="CP031264">
    <property type="protein sequence ID" value="AXI78563.1"/>
    <property type="molecule type" value="Genomic_DNA"/>
</dbReference>
<organism evidence="2 3">
    <name type="scientific">Peterkaempfera bronchialis</name>
    <dbReference type="NCBI Taxonomy" id="2126346"/>
    <lineage>
        <taxon>Bacteria</taxon>
        <taxon>Bacillati</taxon>
        <taxon>Actinomycetota</taxon>
        <taxon>Actinomycetes</taxon>
        <taxon>Kitasatosporales</taxon>
        <taxon>Streptomycetaceae</taxon>
        <taxon>Peterkaempfera</taxon>
    </lineage>
</organism>
<sequence>MGHQLRPLMRPSMPGDRRLHHRTPEVSVRRSSADQLRRRVPADATAGLPMQLASLDPDDRLIRICPAGAPGDAWSKQSDGAEVFVNGFERALQRATVLRCLEGGRWRRQCRGLA</sequence>
<keyword evidence="3" id="KW-1185">Reference proteome</keyword>
<evidence type="ECO:0000256" key="1">
    <source>
        <dbReference type="SAM" id="MobiDB-lite"/>
    </source>
</evidence>
<name>A0A345SXV8_9ACTN</name>
<evidence type="ECO:0000313" key="3">
    <source>
        <dbReference type="Proteomes" id="UP000249340"/>
    </source>
</evidence>
<feature type="compositionally biased region" description="Basic and acidic residues" evidence="1">
    <location>
        <begin position="22"/>
        <end position="41"/>
    </location>
</feature>
<feature type="region of interest" description="Disordered" evidence="1">
    <location>
        <begin position="1"/>
        <end position="45"/>
    </location>
</feature>
<reference evidence="3" key="1">
    <citation type="submission" date="2018-07" db="EMBL/GenBank/DDBJ databases">
        <title>Streptacidiphilus bronchialis DSM 106435 chromosome.</title>
        <authorList>
            <person name="Batra D."/>
            <person name="Gulvik C.A."/>
        </authorList>
    </citation>
    <scope>NUCLEOTIDE SEQUENCE [LARGE SCALE GENOMIC DNA]</scope>
    <source>
        <strain evidence="3">DSM 106435</strain>
    </source>
</reference>
<protein>
    <submittedName>
        <fullName evidence="2">Uncharacterized protein</fullName>
    </submittedName>
</protein>
<dbReference type="KEGG" id="stri:C7M71_015120"/>
<dbReference type="AlphaFoldDB" id="A0A345SXV8"/>
<dbReference type="Proteomes" id="UP000249340">
    <property type="component" value="Chromosome"/>
</dbReference>
<dbReference type="OrthoDB" id="9966805at2"/>
<gene>
    <name evidence="2" type="ORF">C7M71_015120</name>
</gene>
<accession>A0A345SXV8</accession>
<proteinExistence type="predicted"/>
<evidence type="ECO:0000313" key="2">
    <source>
        <dbReference type="EMBL" id="AXI78563.1"/>
    </source>
</evidence>